<name>A0A365Q011_9GAMM</name>
<accession>A0A365Q011</accession>
<dbReference type="EMBL" id="QNTV01000001">
    <property type="protein sequence ID" value="RBA62527.1"/>
    <property type="molecule type" value="Genomic_DNA"/>
</dbReference>
<evidence type="ECO:0000313" key="2">
    <source>
        <dbReference type="EMBL" id="RBA62527.1"/>
    </source>
</evidence>
<organism evidence="2 3">
    <name type="scientific">Stutzerimonas zhaodongensis</name>
    <dbReference type="NCBI Taxonomy" id="1176257"/>
    <lineage>
        <taxon>Bacteria</taxon>
        <taxon>Pseudomonadati</taxon>
        <taxon>Pseudomonadota</taxon>
        <taxon>Gammaproteobacteria</taxon>
        <taxon>Pseudomonadales</taxon>
        <taxon>Pseudomonadaceae</taxon>
        <taxon>Stutzerimonas</taxon>
    </lineage>
</organism>
<gene>
    <name evidence="2" type="ORF">DQ403_02875</name>
    <name evidence="1" type="ORF">KQ248_12980</name>
</gene>
<evidence type="ECO:0000313" key="1">
    <source>
        <dbReference type="EMBL" id="QWV15477.1"/>
    </source>
</evidence>
<dbReference type="AlphaFoldDB" id="A0A365Q011"/>
<dbReference type="Proteomes" id="UP000683436">
    <property type="component" value="Chromosome"/>
</dbReference>
<evidence type="ECO:0000313" key="4">
    <source>
        <dbReference type="Proteomes" id="UP000683436"/>
    </source>
</evidence>
<reference evidence="1 4" key="2">
    <citation type="submission" date="2021-06" db="EMBL/GenBank/DDBJ databases">
        <title>Microbial metabolic specificity influences pelagic lipid remineralization.</title>
        <authorList>
            <person name="Behrendt L."/>
            <person name="Hunter J.E."/>
            <person name="Alcolombri U."/>
            <person name="Smriga S."/>
            <person name="Mincer T."/>
            <person name="Lowenstein D.P."/>
            <person name="Peaudecerf F.J."/>
            <person name="Fernandez V.I."/>
            <person name="Fredricks H."/>
            <person name="Almblad H."/>
            <person name="Harrison J.J."/>
            <person name="Stocker R."/>
            <person name="Van Mooy B.A.S."/>
        </authorList>
    </citation>
    <scope>NUCLEOTIDE SEQUENCE [LARGE SCALE GENOMIC DNA]</scope>
    <source>
        <strain evidence="1 4">A252</strain>
    </source>
</reference>
<protein>
    <submittedName>
        <fullName evidence="2">Uncharacterized protein</fullName>
    </submittedName>
</protein>
<reference evidence="2 3" key="1">
    <citation type="submission" date="2018-06" db="EMBL/GenBank/DDBJ databases">
        <title>Whole genome sequencing of four bacterial strains from South Shetland trench revealing bio-synthetic gene clusters.</title>
        <authorList>
            <person name="Abdel-Mageed W.M."/>
            <person name="Lehri B."/>
            <person name="Jarmusch S.A."/>
            <person name="Miranda K."/>
            <person name="Goodfellow M."/>
            <person name="Jaspars M."/>
            <person name="Karlyshev A.V."/>
        </authorList>
    </citation>
    <scope>NUCLEOTIDE SEQUENCE [LARGE SCALE GENOMIC DNA]</scope>
    <source>
        <strain evidence="2 3">SST2</strain>
    </source>
</reference>
<dbReference type="EMBL" id="CP076683">
    <property type="protein sequence ID" value="QWV15477.1"/>
    <property type="molecule type" value="Genomic_DNA"/>
</dbReference>
<sequence>MTHPIPTRGRQRRPTKAEINKAMDFVRSQADLGNLDAAALLIGLDASRKAHEDLLEKVLAPVIKGLDK</sequence>
<dbReference type="RefSeq" id="WP_128119182.1">
    <property type="nucleotide sequence ID" value="NZ_CP076683.1"/>
</dbReference>
<dbReference type="Proteomes" id="UP000252554">
    <property type="component" value="Unassembled WGS sequence"/>
</dbReference>
<evidence type="ECO:0000313" key="3">
    <source>
        <dbReference type="Proteomes" id="UP000252554"/>
    </source>
</evidence>
<keyword evidence="4" id="KW-1185">Reference proteome</keyword>
<proteinExistence type="predicted"/>